<evidence type="ECO:0000313" key="2">
    <source>
        <dbReference type="Proteomes" id="UP000001024"/>
    </source>
</evidence>
<dbReference type="EnsemblBacteria" id="CAC12507">
    <property type="protein sequence ID" value="CAC12507"/>
    <property type="gene ID" value="CAC12507"/>
</dbReference>
<dbReference type="EMBL" id="AL445067">
    <property type="protein sequence ID" value="CAC12507.1"/>
    <property type="molecule type" value="Genomic_DNA"/>
</dbReference>
<dbReference type="InParanoid" id="Q9HIF3"/>
<sequence length="362" mass="41883">MYSTMESYIALRSGVEKNEILLTKYDPFLSFSADILGYSATAIKLAGEGYIGESLAAIRSSIDIFITSLFSSVIWKPSSIEDFNPLGQLDSPYYHLLKEISLDDVIISKIGVGEEENGFMLKNKINEATNLCLQRFFDVFDINQEEIEPKEQNAFGNIMRKAITDISLEILKKHGNTFKELGIEITKPENFFRSLISDEQYTYKACEKCEGELIEDLKSLLQISGEMTEEIKNDLRKLTFEWDLGADKNNESDLPLCDYCGKNLAAIWSIHVRFNKDSMLKYLKWHLDTDAFNEINNCVMKVFDSRKKEFFGDLLNYKIYRELNPYAHGDPKSEPTIEEWYEKYMRPYLESLDCVYKHLVKN</sequence>
<keyword evidence="2" id="KW-1185">Reference proteome</keyword>
<protein>
    <submittedName>
        <fullName evidence="1">Uncharacterized protein</fullName>
    </submittedName>
</protein>
<accession>Q9HIF3</accession>
<dbReference type="PaxDb" id="273075-Ta1387"/>
<reference evidence="1 2" key="1">
    <citation type="journal article" date="2000" name="Nature">
        <title>The genome sequence of the thermoacidophilic scavenger Thermoplasma acidophilum.</title>
        <authorList>
            <person name="Ruepp A."/>
            <person name="Graml W."/>
            <person name="Santos-Martinez M.L."/>
            <person name="Koretke K.K."/>
            <person name="Volker C."/>
            <person name="Mewes H.W."/>
            <person name="Frishman D."/>
            <person name="Stocker S."/>
            <person name="Lupas A.N."/>
            <person name="Baumeister W."/>
        </authorList>
    </citation>
    <scope>NUCLEOTIDE SEQUENCE [LARGE SCALE GENOMIC DNA]</scope>
    <source>
        <strain evidence="2">ATCC 25905 / DSM 1728 / JCM 9062 / NBRC 15155 / AMRC-C165</strain>
    </source>
</reference>
<name>Q9HIF3_THEAC</name>
<dbReference type="HOGENOM" id="CLU_764238_0_0_2"/>
<organism evidence="1 2">
    <name type="scientific">Thermoplasma acidophilum (strain ATCC 25905 / DSM 1728 / JCM 9062 / NBRC 15155 / AMRC-C165)</name>
    <dbReference type="NCBI Taxonomy" id="273075"/>
    <lineage>
        <taxon>Archaea</taxon>
        <taxon>Methanobacteriati</taxon>
        <taxon>Thermoplasmatota</taxon>
        <taxon>Thermoplasmata</taxon>
        <taxon>Thermoplasmatales</taxon>
        <taxon>Thermoplasmataceae</taxon>
        <taxon>Thermoplasma</taxon>
    </lineage>
</organism>
<gene>
    <name evidence="1" type="ordered locus">Ta1387</name>
</gene>
<proteinExistence type="predicted"/>
<dbReference type="KEGG" id="tac:Ta1387"/>
<dbReference type="Proteomes" id="UP000001024">
    <property type="component" value="Chromosome"/>
</dbReference>
<dbReference type="AlphaFoldDB" id="Q9HIF3"/>
<evidence type="ECO:0000313" key="1">
    <source>
        <dbReference type="EMBL" id="CAC12507.1"/>
    </source>
</evidence>